<dbReference type="Proteomes" id="UP001164746">
    <property type="component" value="Chromosome 8"/>
</dbReference>
<gene>
    <name evidence="1" type="ORF">MAR_027123</name>
    <name evidence="2" type="ORF">MAR_027124</name>
    <name evidence="3" type="ORF">MAR_027142</name>
</gene>
<accession>A0ABY7EUP9</accession>
<protein>
    <recommendedName>
        <fullName evidence="5">WAP domain-containing protein</fullName>
    </recommendedName>
</protein>
<feature type="non-terminal residue" evidence="3">
    <location>
        <position position="1"/>
    </location>
</feature>
<keyword evidence="4" id="KW-1185">Reference proteome</keyword>
<feature type="non-terminal residue" evidence="3">
    <location>
        <position position="63"/>
    </location>
</feature>
<evidence type="ECO:0000313" key="2">
    <source>
        <dbReference type="EMBL" id="WAR12944.1"/>
    </source>
</evidence>
<evidence type="ECO:0008006" key="5">
    <source>
        <dbReference type="Google" id="ProtNLM"/>
    </source>
</evidence>
<evidence type="ECO:0000313" key="4">
    <source>
        <dbReference type="Proteomes" id="UP001164746"/>
    </source>
</evidence>
<dbReference type="EMBL" id="CP111019">
    <property type="protein sequence ID" value="WAR12944.1"/>
    <property type="molecule type" value="Genomic_DNA"/>
</dbReference>
<dbReference type="EMBL" id="CP111019">
    <property type="protein sequence ID" value="WAR12943.1"/>
    <property type="molecule type" value="Genomic_DNA"/>
</dbReference>
<dbReference type="EMBL" id="CP111019">
    <property type="protein sequence ID" value="WAR12962.1"/>
    <property type="molecule type" value="Genomic_DNA"/>
</dbReference>
<name>A0ABY7EUP9_MYAAR</name>
<evidence type="ECO:0000313" key="3">
    <source>
        <dbReference type="EMBL" id="WAR12962.1"/>
    </source>
</evidence>
<evidence type="ECO:0000313" key="1">
    <source>
        <dbReference type="EMBL" id="WAR12943.1"/>
    </source>
</evidence>
<proteinExistence type="predicted"/>
<reference evidence="3" key="1">
    <citation type="submission" date="2022-11" db="EMBL/GenBank/DDBJ databases">
        <title>Centuries of genome instability and evolution in soft-shell clam transmissible cancer (bioRxiv).</title>
        <authorList>
            <person name="Hart S.F.M."/>
            <person name="Yonemitsu M.A."/>
            <person name="Giersch R.M."/>
            <person name="Beal B.F."/>
            <person name="Arriagada G."/>
            <person name="Davis B.W."/>
            <person name="Ostrander E.A."/>
            <person name="Goff S.P."/>
            <person name="Metzger M.J."/>
        </authorList>
    </citation>
    <scope>NUCLEOTIDE SEQUENCE</scope>
    <source>
        <strain evidence="3">MELC-2E11</strain>
        <tissue evidence="3">Siphon/mantle</tissue>
    </source>
</reference>
<sequence>IWSAGDAPSRHPDFRCPAYVNLPPQCSLQTDPHDHCCKTVHCDYNMVVTTPAPIFAVTTPPTG</sequence>
<organism evidence="3 4">
    <name type="scientific">Mya arenaria</name>
    <name type="common">Soft-shell clam</name>
    <dbReference type="NCBI Taxonomy" id="6604"/>
    <lineage>
        <taxon>Eukaryota</taxon>
        <taxon>Metazoa</taxon>
        <taxon>Spiralia</taxon>
        <taxon>Lophotrochozoa</taxon>
        <taxon>Mollusca</taxon>
        <taxon>Bivalvia</taxon>
        <taxon>Autobranchia</taxon>
        <taxon>Heteroconchia</taxon>
        <taxon>Euheterodonta</taxon>
        <taxon>Imparidentia</taxon>
        <taxon>Neoheterodontei</taxon>
        <taxon>Myida</taxon>
        <taxon>Myoidea</taxon>
        <taxon>Myidae</taxon>
        <taxon>Mya</taxon>
    </lineage>
</organism>